<comment type="caution">
    <text evidence="2">The sequence shown here is derived from an EMBL/GenBank/DDBJ whole genome shotgun (WGS) entry which is preliminary data.</text>
</comment>
<gene>
    <name evidence="2" type="ORF">Dda_7471</name>
</gene>
<reference evidence="2" key="1">
    <citation type="submission" date="2023-01" db="EMBL/GenBank/DDBJ databases">
        <title>The chitinases involved in constricting ring structure development in the nematode-trapping fungus Drechslerella dactyloides.</title>
        <authorList>
            <person name="Wang R."/>
            <person name="Zhang L."/>
            <person name="Tang P."/>
            <person name="Li S."/>
            <person name="Liang L."/>
        </authorList>
    </citation>
    <scope>NUCLEOTIDE SEQUENCE</scope>
    <source>
        <strain evidence="2">YMF1.00031</strain>
    </source>
</reference>
<proteinExistence type="predicted"/>
<protein>
    <submittedName>
        <fullName evidence="2">Uncharacterized protein</fullName>
    </submittedName>
</protein>
<dbReference type="EMBL" id="JAQGDS010000010">
    <property type="protein sequence ID" value="KAJ6257683.1"/>
    <property type="molecule type" value="Genomic_DNA"/>
</dbReference>
<dbReference type="Proteomes" id="UP001221413">
    <property type="component" value="Unassembled WGS sequence"/>
</dbReference>
<keyword evidence="3" id="KW-1185">Reference proteome</keyword>
<name>A0AAD6ISE9_DREDA</name>
<evidence type="ECO:0000256" key="1">
    <source>
        <dbReference type="SAM" id="MobiDB-lite"/>
    </source>
</evidence>
<dbReference type="AlphaFoldDB" id="A0AAD6ISE9"/>
<feature type="region of interest" description="Disordered" evidence="1">
    <location>
        <begin position="1"/>
        <end position="22"/>
    </location>
</feature>
<evidence type="ECO:0000313" key="2">
    <source>
        <dbReference type="EMBL" id="KAJ6257683.1"/>
    </source>
</evidence>
<organism evidence="2 3">
    <name type="scientific">Drechslerella dactyloides</name>
    <name type="common">Nematode-trapping fungus</name>
    <name type="synonym">Arthrobotrys dactyloides</name>
    <dbReference type="NCBI Taxonomy" id="74499"/>
    <lineage>
        <taxon>Eukaryota</taxon>
        <taxon>Fungi</taxon>
        <taxon>Dikarya</taxon>
        <taxon>Ascomycota</taxon>
        <taxon>Pezizomycotina</taxon>
        <taxon>Orbiliomycetes</taxon>
        <taxon>Orbiliales</taxon>
        <taxon>Orbiliaceae</taxon>
        <taxon>Drechslerella</taxon>
    </lineage>
</organism>
<evidence type="ECO:0000313" key="3">
    <source>
        <dbReference type="Proteomes" id="UP001221413"/>
    </source>
</evidence>
<sequence>MAAPTPEEKPAVQRRQGQCGQGGGICCDGQCYDVICDPDATDYWTQCRAGVTLYTYCDEDSSLLCSN</sequence>
<feature type="compositionally biased region" description="Basic and acidic residues" evidence="1">
    <location>
        <begin position="1"/>
        <end position="11"/>
    </location>
</feature>
<accession>A0AAD6ISE9</accession>